<organism evidence="1 2">
    <name type="scientific">Smittium simulii</name>
    <dbReference type="NCBI Taxonomy" id="133385"/>
    <lineage>
        <taxon>Eukaryota</taxon>
        <taxon>Fungi</taxon>
        <taxon>Fungi incertae sedis</taxon>
        <taxon>Zoopagomycota</taxon>
        <taxon>Kickxellomycotina</taxon>
        <taxon>Harpellomycetes</taxon>
        <taxon>Harpellales</taxon>
        <taxon>Legeriomycetaceae</taxon>
        <taxon>Smittium</taxon>
    </lineage>
</organism>
<reference evidence="1 2" key="1">
    <citation type="journal article" date="2018" name="MBio">
        <title>Comparative Genomics Reveals the Core Gene Toolbox for the Fungus-Insect Symbiosis.</title>
        <authorList>
            <person name="Wang Y."/>
            <person name="Stata M."/>
            <person name="Wang W."/>
            <person name="Stajich J.E."/>
            <person name="White M.M."/>
            <person name="Moncalvo J.M."/>
        </authorList>
    </citation>
    <scope>NUCLEOTIDE SEQUENCE [LARGE SCALE GENOMIC DNA]</scope>
    <source>
        <strain evidence="1 2">SWE-8-4</strain>
    </source>
</reference>
<accession>A0A2T9YVX8</accession>
<proteinExistence type="predicted"/>
<evidence type="ECO:0000313" key="1">
    <source>
        <dbReference type="EMBL" id="PVU96479.1"/>
    </source>
</evidence>
<gene>
    <name evidence="1" type="ORF">BB561_001153</name>
</gene>
<dbReference type="Proteomes" id="UP000245383">
    <property type="component" value="Unassembled WGS sequence"/>
</dbReference>
<dbReference type="EMBL" id="MBFR01000031">
    <property type="protein sequence ID" value="PVU96479.1"/>
    <property type="molecule type" value="Genomic_DNA"/>
</dbReference>
<sequence length="171" mass="19204">MNVTILLHGKNYNSSQSTPNKKAAGIDTIPIVDSAPKKDNLKYPNNYRGISSISTIVKLVSKIAENELSRIKQKYKRLVKEQASSMASTKNHYLAENINTYRAQVTTKPPLLSASISMRLVGKLLGEEFKFPSTRICKDPTILCVKTTLETAKFLNVIVLHRYLILNIIRL</sequence>
<name>A0A2T9YVX8_9FUNG</name>
<dbReference type="AlphaFoldDB" id="A0A2T9YVX8"/>
<evidence type="ECO:0000313" key="2">
    <source>
        <dbReference type="Proteomes" id="UP000245383"/>
    </source>
</evidence>
<keyword evidence="2" id="KW-1185">Reference proteome</keyword>
<protein>
    <submittedName>
        <fullName evidence="1">Uncharacterized protein</fullName>
    </submittedName>
</protein>
<comment type="caution">
    <text evidence="1">The sequence shown here is derived from an EMBL/GenBank/DDBJ whole genome shotgun (WGS) entry which is preliminary data.</text>
</comment>